<keyword evidence="2" id="KW-0472">Membrane</keyword>
<dbReference type="Pfam" id="PF00990">
    <property type="entry name" value="GGDEF"/>
    <property type="match status" value="1"/>
</dbReference>
<dbReference type="AlphaFoldDB" id="A0A839ILN0"/>
<feature type="transmembrane region" description="Helical" evidence="2">
    <location>
        <begin position="183"/>
        <end position="208"/>
    </location>
</feature>
<organism evidence="5 6">
    <name type="scientific">Oceanospirillum sediminis</name>
    <dbReference type="NCBI Taxonomy" id="2760088"/>
    <lineage>
        <taxon>Bacteria</taxon>
        <taxon>Pseudomonadati</taxon>
        <taxon>Pseudomonadota</taxon>
        <taxon>Gammaproteobacteria</taxon>
        <taxon>Oceanospirillales</taxon>
        <taxon>Oceanospirillaceae</taxon>
        <taxon>Oceanospirillum</taxon>
    </lineage>
</organism>
<evidence type="ECO:0000256" key="1">
    <source>
        <dbReference type="ARBA" id="ARBA00001946"/>
    </source>
</evidence>
<reference evidence="5 6" key="1">
    <citation type="submission" date="2020-08" db="EMBL/GenBank/DDBJ databases">
        <title>Oceanospirillum sp. nov. isolated from marine sediment.</title>
        <authorList>
            <person name="Ji X."/>
        </authorList>
    </citation>
    <scope>NUCLEOTIDE SEQUENCE [LARGE SCALE GENOMIC DNA]</scope>
    <source>
        <strain evidence="5 6">D5</strain>
    </source>
</reference>
<dbReference type="CDD" id="cd01949">
    <property type="entry name" value="GGDEF"/>
    <property type="match status" value="1"/>
</dbReference>
<keyword evidence="2" id="KW-1133">Transmembrane helix</keyword>
<dbReference type="PANTHER" id="PTHR33121:SF71">
    <property type="entry name" value="OXYGEN SENSOR PROTEIN DOSP"/>
    <property type="match status" value="1"/>
</dbReference>
<dbReference type="PROSITE" id="PS50887">
    <property type="entry name" value="GGDEF"/>
    <property type="match status" value="1"/>
</dbReference>
<dbReference type="CDD" id="cd01948">
    <property type="entry name" value="EAL"/>
    <property type="match status" value="1"/>
</dbReference>
<feature type="domain" description="EAL" evidence="3">
    <location>
        <begin position="618"/>
        <end position="867"/>
    </location>
</feature>
<dbReference type="EMBL" id="JACJFM010000005">
    <property type="protein sequence ID" value="MBB1486125.1"/>
    <property type="molecule type" value="Genomic_DNA"/>
</dbReference>
<dbReference type="Proteomes" id="UP000565262">
    <property type="component" value="Unassembled WGS sequence"/>
</dbReference>
<accession>A0A839ILN0</accession>
<dbReference type="SUPFAM" id="SSF55073">
    <property type="entry name" value="Nucleotide cyclase"/>
    <property type="match status" value="1"/>
</dbReference>
<dbReference type="InterPro" id="IPR050706">
    <property type="entry name" value="Cyclic-di-GMP_PDE-like"/>
</dbReference>
<comment type="cofactor">
    <cofactor evidence="1">
        <name>Mg(2+)</name>
        <dbReference type="ChEBI" id="CHEBI:18420"/>
    </cofactor>
</comment>
<dbReference type="Pfam" id="PF00563">
    <property type="entry name" value="EAL"/>
    <property type="match status" value="1"/>
</dbReference>
<dbReference type="InterPro" id="IPR001633">
    <property type="entry name" value="EAL_dom"/>
</dbReference>
<dbReference type="PROSITE" id="PS50883">
    <property type="entry name" value="EAL"/>
    <property type="match status" value="1"/>
</dbReference>
<dbReference type="SUPFAM" id="SSF141868">
    <property type="entry name" value="EAL domain-like"/>
    <property type="match status" value="1"/>
</dbReference>
<evidence type="ECO:0000259" key="3">
    <source>
        <dbReference type="PROSITE" id="PS50883"/>
    </source>
</evidence>
<dbReference type="Gene3D" id="3.30.450.290">
    <property type="match status" value="1"/>
</dbReference>
<evidence type="ECO:0000313" key="6">
    <source>
        <dbReference type="Proteomes" id="UP000565262"/>
    </source>
</evidence>
<comment type="caution">
    <text evidence="5">The sequence shown here is derived from an EMBL/GenBank/DDBJ whole genome shotgun (WGS) entry which is preliminary data.</text>
</comment>
<feature type="transmembrane region" description="Helical" evidence="2">
    <location>
        <begin position="16"/>
        <end position="41"/>
    </location>
</feature>
<proteinExistence type="predicted"/>
<dbReference type="SMART" id="SM00267">
    <property type="entry name" value="GGDEF"/>
    <property type="match status" value="1"/>
</dbReference>
<dbReference type="PANTHER" id="PTHR33121">
    <property type="entry name" value="CYCLIC DI-GMP PHOSPHODIESTERASE PDEF"/>
    <property type="match status" value="1"/>
</dbReference>
<dbReference type="FunFam" id="3.30.70.270:FF:000001">
    <property type="entry name" value="Diguanylate cyclase domain protein"/>
    <property type="match status" value="1"/>
</dbReference>
<feature type="domain" description="GGDEF" evidence="4">
    <location>
        <begin position="474"/>
        <end position="608"/>
    </location>
</feature>
<sequence length="876" mass="99996">MSLFRPIRCFFRTLKGYVLAAIMAVSLTVFFSVTLTATLLYENIIHKLAEESSQTIAQSTFNSMFQVMRQGWTREDLENFIASTKDVMSDSSYDIEIYRGEKVRVLFGDIEQPEMDARLVQAFKNGEEAVVKTGDVIRRIFPLKARNECIQCHVNVKAGDVLGVMDLRQNLQPISDRVRTNNISLFVLFACLILAAALVISAYLAVVIKRSMESFRQRLAPVETVKDFKKLQTADFDFYFDEFNQAFRHVGALMEKLKDVAVDKEILEFEIRLLSKFIITSDVVRDWRDFIKDLLVDINTIITAHTLVTIFQVEEEGYELEVFWYQSVSDRSKQEFESYLHQQLKGNSHFQNGSLILSITHHIASPDTGGEPRHLSQQDIELQTKSLLLEAPKIGGVVGIGVQSDLARDPIRHIVIDGILTTLLNLVGSVKAIYKYTKDLEYYATRDPLTSLHNQRMFKELLGYEIGRAERHHQKFALLMLDMDNFKLVNDRYGHAFGDHFLQEFAHVLESAVRPGDMLARYGGDEFTIILPEATEEQAHLVAQRVRLNLEKMQLKSPDDAVVHATTSIGIAMYPHHGDNARDLFLMADNMMYKAKKQGRNAIALPDEDEVAEVFRQVGAKNIMVLRALEEKRVVPFFQPIVDCQSGEVIIHELLMRIEQDGKIVPAGEFIDIAEGIGVVHKMDYMLIEKAFDQMNQQSYTGKLFINLSPKSLIVNEFITHIRQLAQRYHIVPERIVFELTERETVSNLTLLEKFVLDLKLEGFSFAIDDFGSGFSSFHYIKHFPIDVIKIEGEFIRNMLQDEKYMAFVKSIVTLAQNLDIRTVAEFIEDEEIMNAVRELGIDFAQGYHLGMPGAILVQPIDNQKNTGEFIPGNIM</sequence>
<name>A0A839ILN0_9GAMM</name>
<dbReference type="InterPro" id="IPR029787">
    <property type="entry name" value="Nucleotide_cyclase"/>
</dbReference>
<dbReference type="InterPro" id="IPR000160">
    <property type="entry name" value="GGDEF_dom"/>
</dbReference>
<gene>
    <name evidence="5" type="ORF">H4O21_05845</name>
</gene>
<keyword evidence="6" id="KW-1185">Reference proteome</keyword>
<dbReference type="Gene3D" id="3.30.70.270">
    <property type="match status" value="1"/>
</dbReference>
<protein>
    <submittedName>
        <fullName evidence="5">Bifunctional diguanylate cyclase/phosphodiesterase</fullName>
    </submittedName>
</protein>
<dbReference type="InterPro" id="IPR035919">
    <property type="entry name" value="EAL_sf"/>
</dbReference>
<dbReference type="RefSeq" id="WP_182807906.1">
    <property type="nucleotide sequence ID" value="NZ_JACJFM010000005.1"/>
</dbReference>
<dbReference type="GO" id="GO:0071111">
    <property type="term" value="F:cyclic-guanylate-specific phosphodiesterase activity"/>
    <property type="evidence" value="ECO:0007669"/>
    <property type="project" value="InterPro"/>
</dbReference>
<evidence type="ECO:0000256" key="2">
    <source>
        <dbReference type="SAM" id="Phobius"/>
    </source>
</evidence>
<dbReference type="Gene3D" id="3.20.20.450">
    <property type="entry name" value="EAL domain"/>
    <property type="match status" value="1"/>
</dbReference>
<keyword evidence="2" id="KW-0812">Transmembrane</keyword>
<dbReference type="NCBIfam" id="TIGR00254">
    <property type="entry name" value="GGDEF"/>
    <property type="match status" value="1"/>
</dbReference>
<dbReference type="InterPro" id="IPR043128">
    <property type="entry name" value="Rev_trsase/Diguanyl_cyclase"/>
</dbReference>
<evidence type="ECO:0000259" key="4">
    <source>
        <dbReference type="PROSITE" id="PS50887"/>
    </source>
</evidence>
<dbReference type="SMART" id="SM00052">
    <property type="entry name" value="EAL"/>
    <property type="match status" value="1"/>
</dbReference>
<evidence type="ECO:0000313" key="5">
    <source>
        <dbReference type="EMBL" id="MBB1486125.1"/>
    </source>
</evidence>